<evidence type="ECO:0000256" key="2">
    <source>
        <dbReference type="ARBA" id="ARBA00006850"/>
    </source>
</evidence>
<dbReference type="OMA" id="RGAFGNR"/>
<dbReference type="InterPro" id="IPR034101">
    <property type="entry name" value="Lsm4"/>
</dbReference>
<evidence type="ECO:0000259" key="11">
    <source>
        <dbReference type="PROSITE" id="PS52002"/>
    </source>
</evidence>
<dbReference type="Pfam" id="PF01423">
    <property type="entry name" value="LSM"/>
    <property type="match status" value="1"/>
</dbReference>
<dbReference type="InterPro" id="IPR027141">
    <property type="entry name" value="LSm4/Sm_D1/D3"/>
</dbReference>
<dbReference type="VEuPathDB" id="CryptoDB:GNI_099420"/>
<dbReference type="PANTHER" id="PTHR23338">
    <property type="entry name" value="SMALL NUCLEAR RIBONUCLEOPROTEIN SM"/>
    <property type="match status" value="1"/>
</dbReference>
<evidence type="ECO:0000256" key="6">
    <source>
        <dbReference type="ARBA" id="ARBA00023187"/>
    </source>
</evidence>
<dbReference type="GeneID" id="22913522"/>
<keyword evidence="5 9" id="KW-0694">RNA-binding</keyword>
<comment type="function">
    <text evidence="9">Binds specifically to the 3'-terminal U-tract of U6 snRNA.</text>
</comment>
<comment type="caution">
    <text evidence="12">The sequence shown here is derived from an EMBL/GenBank/DDBJ whole genome shotgun (WGS) entry which is preliminary data.</text>
</comment>
<dbReference type="InterPro" id="IPR047575">
    <property type="entry name" value="Sm"/>
</dbReference>
<keyword evidence="7 9" id="KW-0539">Nucleus</keyword>
<dbReference type="InterPro" id="IPR001163">
    <property type="entry name" value="Sm_dom_euk/arc"/>
</dbReference>
<comment type="similarity">
    <text evidence="2 9">Belongs to the snRNP Sm proteins family.</text>
</comment>
<protein>
    <recommendedName>
        <fullName evidence="9">U6 snRNA-associated Sm-like protein LSm4</fullName>
    </recommendedName>
</protein>
<keyword evidence="4 9" id="KW-0747">Spliceosome</keyword>
<evidence type="ECO:0000256" key="4">
    <source>
        <dbReference type="ARBA" id="ARBA00022728"/>
    </source>
</evidence>
<dbReference type="GO" id="GO:0005681">
    <property type="term" value="C:spliceosomal complex"/>
    <property type="evidence" value="ECO:0007669"/>
    <property type="project" value="UniProtKB-UniRule"/>
</dbReference>
<dbReference type="OrthoDB" id="747253at2759"/>
<dbReference type="eggNOG" id="KOG3293">
    <property type="taxonomic scope" value="Eukaryota"/>
</dbReference>
<evidence type="ECO:0000256" key="8">
    <source>
        <dbReference type="ARBA" id="ARBA00023274"/>
    </source>
</evidence>
<organism evidence="12 13">
    <name type="scientific">Gregarina niphandrodes</name>
    <name type="common">Septate eugregarine</name>
    <dbReference type="NCBI Taxonomy" id="110365"/>
    <lineage>
        <taxon>Eukaryota</taxon>
        <taxon>Sar</taxon>
        <taxon>Alveolata</taxon>
        <taxon>Apicomplexa</taxon>
        <taxon>Conoidasida</taxon>
        <taxon>Gregarinasina</taxon>
        <taxon>Eugregarinorida</taxon>
        <taxon>Gregarinidae</taxon>
        <taxon>Gregarina</taxon>
    </lineage>
</organism>
<keyword evidence="3 9" id="KW-0507">mRNA processing</keyword>
<dbReference type="InterPro" id="IPR010920">
    <property type="entry name" value="LSM_dom_sf"/>
</dbReference>
<reference evidence="12" key="1">
    <citation type="submission" date="2013-12" db="EMBL/GenBank/DDBJ databases">
        <authorList>
            <person name="Omoto C.K."/>
            <person name="Sibley D."/>
            <person name="Venepally P."/>
            <person name="Hadjithomas M."/>
            <person name="Karamycheva S."/>
            <person name="Brunk B."/>
            <person name="Roos D."/>
            <person name="Caler E."/>
            <person name="Lorenzi H."/>
        </authorList>
    </citation>
    <scope>NUCLEOTIDE SEQUENCE</scope>
</reference>
<dbReference type="GO" id="GO:0003723">
    <property type="term" value="F:RNA binding"/>
    <property type="evidence" value="ECO:0007669"/>
    <property type="project" value="UniProtKB-KW"/>
</dbReference>
<evidence type="ECO:0000313" key="13">
    <source>
        <dbReference type="Proteomes" id="UP000019763"/>
    </source>
</evidence>
<name>A0A023B4P4_GRENI</name>
<proteinExistence type="inferred from homology"/>
<dbReference type="GO" id="GO:0000956">
    <property type="term" value="P:nuclear-transcribed mRNA catabolic process"/>
    <property type="evidence" value="ECO:0007669"/>
    <property type="project" value="UniProtKB-UniRule"/>
</dbReference>
<accession>A0A023B4P4</accession>
<sequence length="131" mass="13767">MVLPLTLLEAAKSNAVLVELKSGETFSGRLESHDSHMNMTLSEVIRTNAEGTRFWKVRSVYVRGNGVKYIRFADEVVERARALPKPVPRGGVRGGGRGGARGGGRGGATASGRNAAVQAPRGGRGRGRGGP</sequence>
<dbReference type="GO" id="GO:0000398">
    <property type="term" value="P:mRNA splicing, via spliceosome"/>
    <property type="evidence" value="ECO:0007669"/>
    <property type="project" value="InterPro"/>
</dbReference>
<gene>
    <name evidence="9" type="primary">LSM4</name>
    <name evidence="12" type="ORF">GNI_099420</name>
</gene>
<dbReference type="CDD" id="cd01723">
    <property type="entry name" value="LSm4"/>
    <property type="match status" value="1"/>
</dbReference>
<dbReference type="SUPFAM" id="SSF50182">
    <property type="entry name" value="Sm-like ribonucleoproteins"/>
    <property type="match status" value="1"/>
</dbReference>
<evidence type="ECO:0000256" key="3">
    <source>
        <dbReference type="ARBA" id="ARBA00022664"/>
    </source>
</evidence>
<dbReference type="EMBL" id="AFNH02000745">
    <property type="protein sequence ID" value="EZG57122.1"/>
    <property type="molecule type" value="Genomic_DNA"/>
</dbReference>
<evidence type="ECO:0000256" key="10">
    <source>
        <dbReference type="SAM" id="MobiDB-lite"/>
    </source>
</evidence>
<dbReference type="Gene3D" id="2.30.30.100">
    <property type="match status" value="1"/>
</dbReference>
<dbReference type="RefSeq" id="XP_011131105.1">
    <property type="nucleotide sequence ID" value="XM_011132803.1"/>
</dbReference>
<dbReference type="AlphaFoldDB" id="A0A023B4P4"/>
<dbReference type="Proteomes" id="UP000019763">
    <property type="component" value="Unassembled WGS sequence"/>
</dbReference>
<evidence type="ECO:0000313" key="12">
    <source>
        <dbReference type="EMBL" id="EZG57122.1"/>
    </source>
</evidence>
<evidence type="ECO:0000256" key="1">
    <source>
        <dbReference type="ARBA" id="ARBA00004123"/>
    </source>
</evidence>
<comment type="subcellular location">
    <subcellularLocation>
        <location evidence="1 9">Nucleus</location>
    </subcellularLocation>
</comment>
<feature type="compositionally biased region" description="Gly residues" evidence="10">
    <location>
        <begin position="91"/>
        <end position="109"/>
    </location>
</feature>
<dbReference type="PROSITE" id="PS52002">
    <property type="entry name" value="SM"/>
    <property type="match status" value="1"/>
</dbReference>
<evidence type="ECO:0000256" key="7">
    <source>
        <dbReference type="ARBA" id="ARBA00023242"/>
    </source>
</evidence>
<dbReference type="SMART" id="SM00651">
    <property type="entry name" value="Sm"/>
    <property type="match status" value="1"/>
</dbReference>
<keyword evidence="8 9" id="KW-0687">Ribonucleoprotein</keyword>
<evidence type="ECO:0000256" key="9">
    <source>
        <dbReference type="RuleBase" id="RU365049"/>
    </source>
</evidence>
<feature type="domain" description="Sm" evidence="11">
    <location>
        <begin position="3"/>
        <end position="76"/>
    </location>
</feature>
<comment type="subunit">
    <text evidence="9">LSm subunits form a heteromer with a doughnut shape.</text>
</comment>
<keyword evidence="13" id="KW-1185">Reference proteome</keyword>
<keyword evidence="6 9" id="KW-0508">mRNA splicing</keyword>
<feature type="region of interest" description="Disordered" evidence="10">
    <location>
        <begin position="83"/>
        <end position="131"/>
    </location>
</feature>
<evidence type="ECO:0000256" key="5">
    <source>
        <dbReference type="ARBA" id="ARBA00022884"/>
    </source>
</evidence>